<dbReference type="Proteomes" id="UP000515124">
    <property type="component" value="Unplaced"/>
</dbReference>
<evidence type="ECO:0000313" key="2">
    <source>
        <dbReference type="Proteomes" id="UP000515124"/>
    </source>
</evidence>
<dbReference type="KEGG" id="pavi:110750662"/>
<feature type="compositionally biased region" description="Low complexity" evidence="1">
    <location>
        <begin position="99"/>
        <end position="110"/>
    </location>
</feature>
<dbReference type="PANTHER" id="PTHR34222:SF43">
    <property type="entry name" value="RETROTRANSPOSON GAG DOMAIN-CONTAINING PROTEIN"/>
    <property type="match status" value="1"/>
</dbReference>
<keyword evidence="2" id="KW-1185">Reference proteome</keyword>
<gene>
    <name evidence="3" type="primary">LOC110750662</name>
</gene>
<organism evidence="2 3">
    <name type="scientific">Prunus avium</name>
    <name type="common">Cherry</name>
    <name type="synonym">Cerasus avium</name>
    <dbReference type="NCBI Taxonomy" id="42229"/>
    <lineage>
        <taxon>Eukaryota</taxon>
        <taxon>Viridiplantae</taxon>
        <taxon>Streptophyta</taxon>
        <taxon>Embryophyta</taxon>
        <taxon>Tracheophyta</taxon>
        <taxon>Spermatophyta</taxon>
        <taxon>Magnoliopsida</taxon>
        <taxon>eudicotyledons</taxon>
        <taxon>Gunneridae</taxon>
        <taxon>Pentapetalae</taxon>
        <taxon>rosids</taxon>
        <taxon>fabids</taxon>
        <taxon>Rosales</taxon>
        <taxon>Rosaceae</taxon>
        <taxon>Amygdaloideae</taxon>
        <taxon>Amygdaleae</taxon>
        <taxon>Prunus</taxon>
    </lineage>
</organism>
<proteinExistence type="predicted"/>
<dbReference type="GeneID" id="110750662"/>
<feature type="region of interest" description="Disordered" evidence="1">
    <location>
        <begin position="80"/>
        <end position="120"/>
    </location>
</feature>
<evidence type="ECO:0000256" key="1">
    <source>
        <dbReference type="SAM" id="MobiDB-lite"/>
    </source>
</evidence>
<name>A0A6P5RYB1_PRUAV</name>
<evidence type="ECO:0000313" key="3">
    <source>
        <dbReference type="RefSeq" id="XP_021806713.1"/>
    </source>
</evidence>
<dbReference type="AlphaFoldDB" id="A0A6P5RYB1"/>
<feature type="compositionally biased region" description="Polar residues" evidence="1">
    <location>
        <begin position="150"/>
        <end position="159"/>
    </location>
</feature>
<reference evidence="3" key="1">
    <citation type="submission" date="2025-08" db="UniProtKB">
        <authorList>
            <consortium name="RefSeq"/>
        </authorList>
    </citation>
    <scope>IDENTIFICATION</scope>
</reference>
<sequence>MQTIFQEIDHRTPNRMHCDADITERQTELDRLRVHLFLAGLDPQFDQVRGEILRKDPKLDLDQTFAYVRREAQQRLIMASTPDTAVLATQRPRGPPPSTGGASQTQTTSSRPETKCTHCGGSKHNRARCYALIGYPDWWDHSKAPRKNRSTSLHTSSVTDPVRPAAPPAPAPASASVATSGHSQQQDDWLWY</sequence>
<protein>
    <submittedName>
        <fullName evidence="3">Uncharacterized protein LOC110750662</fullName>
    </submittedName>
</protein>
<feature type="compositionally biased region" description="Polar residues" evidence="1">
    <location>
        <begin position="179"/>
        <end position="192"/>
    </location>
</feature>
<dbReference type="PANTHER" id="PTHR34222">
    <property type="entry name" value="GAG_PRE-INTEGRS DOMAIN-CONTAINING PROTEIN"/>
    <property type="match status" value="1"/>
</dbReference>
<dbReference type="RefSeq" id="XP_021806713.1">
    <property type="nucleotide sequence ID" value="XM_021951021.1"/>
</dbReference>
<feature type="region of interest" description="Disordered" evidence="1">
    <location>
        <begin position="141"/>
        <end position="192"/>
    </location>
</feature>
<accession>A0A6P5RYB1</accession>